<dbReference type="RefSeq" id="XP_007916958.1">
    <property type="nucleotide sequence ID" value="XM_007918767.1"/>
</dbReference>
<organism evidence="3 4">
    <name type="scientific">Phaeoacremonium minimum (strain UCR-PA7)</name>
    <name type="common">Esca disease fungus</name>
    <name type="synonym">Togninia minima</name>
    <dbReference type="NCBI Taxonomy" id="1286976"/>
    <lineage>
        <taxon>Eukaryota</taxon>
        <taxon>Fungi</taxon>
        <taxon>Dikarya</taxon>
        <taxon>Ascomycota</taxon>
        <taxon>Pezizomycotina</taxon>
        <taxon>Sordariomycetes</taxon>
        <taxon>Sordariomycetidae</taxon>
        <taxon>Togniniales</taxon>
        <taxon>Togniniaceae</taxon>
        <taxon>Phaeoacremonium</taxon>
    </lineage>
</organism>
<dbReference type="GO" id="GO:0005737">
    <property type="term" value="C:cytoplasm"/>
    <property type="evidence" value="ECO:0007669"/>
    <property type="project" value="TreeGrafter"/>
</dbReference>
<evidence type="ECO:0000313" key="4">
    <source>
        <dbReference type="Proteomes" id="UP000014074"/>
    </source>
</evidence>
<dbReference type="InterPro" id="IPR036812">
    <property type="entry name" value="NAD(P)_OxRdtase_dom_sf"/>
</dbReference>
<evidence type="ECO:0000259" key="2">
    <source>
        <dbReference type="Pfam" id="PF00248"/>
    </source>
</evidence>
<dbReference type="Pfam" id="PF00248">
    <property type="entry name" value="Aldo_ket_red"/>
    <property type="match status" value="1"/>
</dbReference>
<name>R8BG36_PHAM7</name>
<evidence type="ECO:0000256" key="1">
    <source>
        <dbReference type="ARBA" id="ARBA00023002"/>
    </source>
</evidence>
<dbReference type="Gene3D" id="3.20.20.100">
    <property type="entry name" value="NADP-dependent oxidoreductase domain"/>
    <property type="match status" value="1"/>
</dbReference>
<sequence length="283" mass="31680">MYGDSHTLLNKWFKRTGKRNEIFLATKSAYVIKDGTFTLNSSGDYLKDACYKDLADLGLEYVDLFYCHGSNPATPIEDTMRGLKALKEQGKTKYIGLCEITSNTLRRAVKIAPVDVVQVEYSPFVRHIEGPEGTDLLATCRELGISIVCFSPLGRGLLTGTVTKETLTQEGDYRSVSQPRFQGENFDANVRLVAQFKAIAERKGCTSSQLALAWLLKQGNDIIPIPGTKKIKYLEENWGALDVKLSDDDEKEIRKFLEEAKVAGGRVPEQYEHLLLVDTREES</sequence>
<dbReference type="EMBL" id="KB933223">
    <property type="protein sequence ID" value="EON98286.1"/>
    <property type="molecule type" value="Genomic_DNA"/>
</dbReference>
<proteinExistence type="predicted"/>
<dbReference type="GO" id="GO:0016491">
    <property type="term" value="F:oxidoreductase activity"/>
    <property type="evidence" value="ECO:0007669"/>
    <property type="project" value="UniProtKB-KW"/>
</dbReference>
<dbReference type="eggNOG" id="KOG1575">
    <property type="taxonomic scope" value="Eukaryota"/>
</dbReference>
<keyword evidence="4" id="KW-1185">Reference proteome</keyword>
<feature type="domain" description="NADP-dependent oxidoreductase" evidence="2">
    <location>
        <begin position="1"/>
        <end position="257"/>
    </location>
</feature>
<dbReference type="Proteomes" id="UP000014074">
    <property type="component" value="Unassembled WGS sequence"/>
</dbReference>
<dbReference type="GeneID" id="19326862"/>
<dbReference type="InterPro" id="IPR050791">
    <property type="entry name" value="Aldo-Keto_reductase"/>
</dbReference>
<protein>
    <submittedName>
        <fullName evidence="3">Putative aldo-keto reductase protein</fullName>
    </submittedName>
</protein>
<evidence type="ECO:0000313" key="3">
    <source>
        <dbReference type="EMBL" id="EON98286.1"/>
    </source>
</evidence>
<dbReference type="HOGENOM" id="CLU_023205_2_1_1"/>
<dbReference type="InterPro" id="IPR023210">
    <property type="entry name" value="NADP_OxRdtase_dom"/>
</dbReference>
<dbReference type="SUPFAM" id="SSF51430">
    <property type="entry name" value="NAD(P)-linked oxidoreductase"/>
    <property type="match status" value="1"/>
</dbReference>
<dbReference type="PANTHER" id="PTHR43625:SF40">
    <property type="entry name" value="ALDO-KETO REDUCTASE YAKC [NADP(+)]"/>
    <property type="match status" value="1"/>
</dbReference>
<dbReference type="KEGG" id="tmn:UCRPA7_6228"/>
<accession>R8BG36</accession>
<reference evidence="4" key="1">
    <citation type="journal article" date="2013" name="Genome Announc.">
        <title>Draft genome sequence of the ascomycete Phaeoacremonium aleophilum strain UCR-PA7, a causal agent of the esca disease complex in grapevines.</title>
        <authorList>
            <person name="Blanco-Ulate B."/>
            <person name="Rolshausen P."/>
            <person name="Cantu D."/>
        </authorList>
    </citation>
    <scope>NUCLEOTIDE SEQUENCE [LARGE SCALE GENOMIC DNA]</scope>
    <source>
        <strain evidence="4">UCR-PA7</strain>
    </source>
</reference>
<keyword evidence="1" id="KW-0560">Oxidoreductase</keyword>
<gene>
    <name evidence="3" type="ORF">UCRPA7_6228</name>
</gene>
<dbReference type="OrthoDB" id="37537at2759"/>
<dbReference type="AlphaFoldDB" id="R8BG36"/>
<dbReference type="PANTHER" id="PTHR43625">
    <property type="entry name" value="AFLATOXIN B1 ALDEHYDE REDUCTASE"/>
    <property type="match status" value="1"/>
</dbReference>